<dbReference type="EMBL" id="MVBO01000006">
    <property type="protein sequence ID" value="OZJ06099.1"/>
    <property type="molecule type" value="Genomic_DNA"/>
</dbReference>
<organism evidence="3 4">
    <name type="scientific">Bifiguratus adelaidae</name>
    <dbReference type="NCBI Taxonomy" id="1938954"/>
    <lineage>
        <taxon>Eukaryota</taxon>
        <taxon>Fungi</taxon>
        <taxon>Fungi incertae sedis</taxon>
        <taxon>Mucoromycota</taxon>
        <taxon>Mucoromycotina</taxon>
        <taxon>Endogonomycetes</taxon>
        <taxon>Endogonales</taxon>
        <taxon>Endogonales incertae sedis</taxon>
        <taxon>Bifiguratus</taxon>
    </lineage>
</organism>
<evidence type="ECO:0000313" key="4">
    <source>
        <dbReference type="Proteomes" id="UP000242875"/>
    </source>
</evidence>
<sequence>MATLDGDDETRSTQGERSERSVVGPKTRHPDIQHVIRVLKRSFVFAWLITTAPALVRLLLSIRKLGRVGFVNFITLFATRLRKVLVSSLVRNGTPWLFALTFGGSEGIDLLRKHPEWLLKCTRHGLNKVSKEEKCSDRSRNDYFRSSLFASALALSIVHHLFPKTTTIDLTFFATVRAFDIWAHRAYYSRRVRDYVPTIILEHGDVLAFCVSCTEIMFNWFYEPQRLPRTYNRWISYMANMDERLLTALRAIRNGEIRYGEKLGDLTYLRDYAAELGLPASAGDIAEPMRSDDGSMVLRSQ</sequence>
<dbReference type="PANTHER" id="PTHR12459:SF15">
    <property type="entry name" value="TRANSMEMBRANE PROTEIN 135"/>
    <property type="match status" value="1"/>
</dbReference>
<gene>
    <name evidence="3" type="ORF">BZG36_00964</name>
</gene>
<dbReference type="Proteomes" id="UP000242875">
    <property type="component" value="Unassembled WGS sequence"/>
</dbReference>
<proteinExistence type="predicted"/>
<comment type="caution">
    <text evidence="3">The sequence shown here is derived from an EMBL/GenBank/DDBJ whole genome shotgun (WGS) entry which is preliminary data.</text>
</comment>
<keyword evidence="4" id="KW-1185">Reference proteome</keyword>
<keyword evidence="2" id="KW-0472">Membrane</keyword>
<feature type="compositionally biased region" description="Basic and acidic residues" evidence="1">
    <location>
        <begin position="9"/>
        <end position="20"/>
    </location>
</feature>
<dbReference type="AlphaFoldDB" id="A0A261Y671"/>
<evidence type="ECO:0000313" key="3">
    <source>
        <dbReference type="EMBL" id="OZJ06099.1"/>
    </source>
</evidence>
<keyword evidence="2" id="KW-1133">Transmembrane helix</keyword>
<name>A0A261Y671_9FUNG</name>
<dbReference type="PANTHER" id="PTHR12459">
    <property type="entry name" value="TRANSMEMBRANE PROTEIN 135-RELATED"/>
    <property type="match status" value="1"/>
</dbReference>
<feature type="transmembrane region" description="Helical" evidence="2">
    <location>
        <begin position="43"/>
        <end position="60"/>
    </location>
</feature>
<keyword evidence="2" id="KW-0812">Transmembrane</keyword>
<evidence type="ECO:0000256" key="2">
    <source>
        <dbReference type="SAM" id="Phobius"/>
    </source>
</evidence>
<feature type="region of interest" description="Disordered" evidence="1">
    <location>
        <begin position="1"/>
        <end position="26"/>
    </location>
</feature>
<protein>
    <submittedName>
        <fullName evidence="3">Uncharacterized protein</fullName>
    </submittedName>
</protein>
<reference evidence="3 4" key="1">
    <citation type="journal article" date="2017" name="Mycologia">
        <title>Bifiguratus adelaidae, gen. et sp. nov., a new member of Mucoromycotina in endophytic and soil-dwelling habitats.</title>
        <authorList>
            <person name="Torres-Cruz T.J."/>
            <person name="Billingsley Tobias T.L."/>
            <person name="Almatruk M."/>
            <person name="Hesse C."/>
            <person name="Kuske C.R."/>
            <person name="Desiro A."/>
            <person name="Benucci G.M."/>
            <person name="Bonito G."/>
            <person name="Stajich J.E."/>
            <person name="Dunlap C."/>
            <person name="Arnold A.E."/>
            <person name="Porras-Alfaro A."/>
        </authorList>
    </citation>
    <scope>NUCLEOTIDE SEQUENCE [LARGE SCALE GENOMIC DNA]</scope>
    <source>
        <strain evidence="3 4">AZ0501</strain>
    </source>
</reference>
<evidence type="ECO:0000256" key="1">
    <source>
        <dbReference type="SAM" id="MobiDB-lite"/>
    </source>
</evidence>
<accession>A0A261Y671</accession>
<dbReference type="InterPro" id="IPR026749">
    <property type="entry name" value="Tmem135"/>
</dbReference>
<dbReference type="OrthoDB" id="4021778at2759"/>